<keyword evidence="2" id="KW-0732">Signal</keyword>
<reference evidence="4" key="1">
    <citation type="journal article" date="2015" name="Nat. Genet.">
        <title>The genome and transcriptome of the zoonotic hookworm Ancylostoma ceylanicum identify infection-specific gene families.</title>
        <authorList>
            <person name="Schwarz E.M."/>
            <person name="Hu Y."/>
            <person name="Antoshechkin I."/>
            <person name="Miller M.M."/>
            <person name="Sternberg P.W."/>
            <person name="Aroian R.V."/>
        </authorList>
    </citation>
    <scope>NUCLEOTIDE SEQUENCE</scope>
    <source>
        <strain evidence="4">HY135</strain>
    </source>
</reference>
<accession>A0A016U1E6</accession>
<dbReference type="EMBL" id="JARK01001398">
    <property type="protein sequence ID" value="EYC09099.1"/>
    <property type="molecule type" value="Genomic_DNA"/>
</dbReference>
<dbReference type="AlphaFoldDB" id="A0A016U1E6"/>
<proteinExistence type="predicted"/>
<keyword evidence="4" id="KW-1185">Reference proteome</keyword>
<sequence length="119" mass="12506">MKFVVVLAVAVLAVALAKPHPKKSSESSSEENPKHKPHHKHHGHHHGHHHRHSTPPAPITEESVTTAEELDGSTQFADLTTGPVKVVTADAASDPPTVETMSVVPSDSGATVESVPTTA</sequence>
<evidence type="ECO:0000313" key="3">
    <source>
        <dbReference type="EMBL" id="EYC09099.1"/>
    </source>
</evidence>
<feature type="signal peptide" evidence="2">
    <location>
        <begin position="1"/>
        <end position="17"/>
    </location>
</feature>
<evidence type="ECO:0000256" key="2">
    <source>
        <dbReference type="SAM" id="SignalP"/>
    </source>
</evidence>
<feature type="region of interest" description="Disordered" evidence="1">
    <location>
        <begin position="15"/>
        <end position="119"/>
    </location>
</feature>
<organism evidence="3 4">
    <name type="scientific">Ancylostoma ceylanicum</name>
    <dbReference type="NCBI Taxonomy" id="53326"/>
    <lineage>
        <taxon>Eukaryota</taxon>
        <taxon>Metazoa</taxon>
        <taxon>Ecdysozoa</taxon>
        <taxon>Nematoda</taxon>
        <taxon>Chromadorea</taxon>
        <taxon>Rhabditida</taxon>
        <taxon>Rhabditina</taxon>
        <taxon>Rhabditomorpha</taxon>
        <taxon>Strongyloidea</taxon>
        <taxon>Ancylostomatidae</taxon>
        <taxon>Ancylostomatinae</taxon>
        <taxon>Ancylostoma</taxon>
    </lineage>
</organism>
<feature type="chain" id="PRO_5001488651" evidence="2">
    <location>
        <begin position="18"/>
        <end position="119"/>
    </location>
</feature>
<comment type="caution">
    <text evidence="3">The sequence shown here is derived from an EMBL/GenBank/DDBJ whole genome shotgun (WGS) entry which is preliminary data.</text>
</comment>
<name>A0A016U1E6_9BILA</name>
<gene>
    <name evidence="3" type="primary">Acey_s0062.g3353</name>
    <name evidence="3" type="ORF">Y032_0062g3353</name>
</gene>
<evidence type="ECO:0000256" key="1">
    <source>
        <dbReference type="SAM" id="MobiDB-lite"/>
    </source>
</evidence>
<feature type="compositionally biased region" description="Polar residues" evidence="1">
    <location>
        <begin position="62"/>
        <end position="78"/>
    </location>
</feature>
<dbReference type="Proteomes" id="UP000024635">
    <property type="component" value="Unassembled WGS sequence"/>
</dbReference>
<feature type="compositionally biased region" description="Polar residues" evidence="1">
    <location>
        <begin position="99"/>
        <end position="119"/>
    </location>
</feature>
<evidence type="ECO:0000313" key="4">
    <source>
        <dbReference type="Proteomes" id="UP000024635"/>
    </source>
</evidence>
<protein>
    <submittedName>
        <fullName evidence="3">Uncharacterized protein</fullName>
    </submittedName>
</protein>
<feature type="compositionally biased region" description="Basic residues" evidence="1">
    <location>
        <begin position="35"/>
        <end position="53"/>
    </location>
</feature>
<dbReference type="OrthoDB" id="5896153at2759"/>